<dbReference type="EMBL" id="HBEQ01010801">
    <property type="protein sequence ID" value="CAD8521268.1"/>
    <property type="molecule type" value="Transcribed_RNA"/>
</dbReference>
<evidence type="ECO:0000256" key="3">
    <source>
        <dbReference type="ARBA" id="ARBA00022490"/>
    </source>
</evidence>
<dbReference type="InterPro" id="IPR036390">
    <property type="entry name" value="WH_DNA-bd_sf"/>
</dbReference>
<proteinExistence type="predicted"/>
<dbReference type="SMART" id="SM00088">
    <property type="entry name" value="PINT"/>
    <property type="match status" value="1"/>
</dbReference>
<dbReference type="InterPro" id="IPR050871">
    <property type="entry name" value="26S_Proteasome/COP9_Components"/>
</dbReference>
<reference evidence="6" key="1">
    <citation type="submission" date="2021-01" db="EMBL/GenBank/DDBJ databases">
        <authorList>
            <person name="Corre E."/>
            <person name="Pelletier E."/>
            <person name="Niang G."/>
            <person name="Scheremetjew M."/>
            <person name="Finn R."/>
            <person name="Kale V."/>
            <person name="Holt S."/>
            <person name="Cochrane G."/>
            <person name="Meng A."/>
            <person name="Brown T."/>
            <person name="Cohen L."/>
        </authorList>
    </citation>
    <scope>NUCLEOTIDE SEQUENCE</scope>
    <source>
        <strain evidence="6">CCMP1723</strain>
    </source>
</reference>
<evidence type="ECO:0000313" key="6">
    <source>
        <dbReference type="EMBL" id="CAD8521268.1"/>
    </source>
</evidence>
<dbReference type="GO" id="GO:0005737">
    <property type="term" value="C:cytoplasm"/>
    <property type="evidence" value="ECO:0007669"/>
    <property type="project" value="UniProtKB-SubCell"/>
</dbReference>
<dbReference type="SMART" id="SM00753">
    <property type="entry name" value="PAM"/>
    <property type="match status" value="1"/>
</dbReference>
<dbReference type="AlphaFoldDB" id="A0A7S0IGK8"/>
<keyword evidence="3" id="KW-0963">Cytoplasm</keyword>
<dbReference type="Gene3D" id="1.25.40.570">
    <property type="match status" value="1"/>
</dbReference>
<dbReference type="SUPFAM" id="SSF46785">
    <property type="entry name" value="Winged helix' DNA-binding domain"/>
    <property type="match status" value="1"/>
</dbReference>
<sequence length="432" mass="49993">MHDDVEDYGFTYSDDEIEGEEDADVENQYYNSKALLEKEELARALNGFSEVVSMETEKGEWGFKALKQIVKLQFKLGKHTEMMNSYHQLLTYIRSGVTRNYSEKVLTSILEIVSCSTDIDFLQEFYETTLLSLEASRSERLWFKTSLKLCKLWFTKNEFNRVGKILKDMYKFCQHADGSTDQRKGTHLLEVYAIEIQMYTEQKNNKKLKELYQRALAITSAIPHPHILGVIRECGGKMHMAERNWEAAATDFFEAFKSFDEAGQPRRVQCLKYLVLANMLMESEVNPFDAHEARPFQSDPDILIIISLVAAYQRNSIIEFESLLKAHHAHISGDPFLRDYVDDLLKNIRTQVLMKLIMPFTRIRIPFISTQLNIAEGEVDDLLISLILDRRISAQLDQIDRVVELTTAFGDKFVPASHELERWANCAKLKLK</sequence>
<dbReference type="InterPro" id="IPR000717">
    <property type="entry name" value="PCI_dom"/>
</dbReference>
<evidence type="ECO:0000256" key="4">
    <source>
        <dbReference type="ARBA" id="ARBA00023242"/>
    </source>
</evidence>
<accession>A0A7S0IGK8</accession>
<name>A0A7S0IGK8_MICPS</name>
<gene>
    <name evidence="6" type="ORF">MCOM1403_LOCUS8698</name>
</gene>
<evidence type="ECO:0000256" key="2">
    <source>
        <dbReference type="ARBA" id="ARBA00004496"/>
    </source>
</evidence>
<dbReference type="PROSITE" id="PS50250">
    <property type="entry name" value="PCI"/>
    <property type="match status" value="1"/>
</dbReference>
<dbReference type="GO" id="GO:0005634">
    <property type="term" value="C:nucleus"/>
    <property type="evidence" value="ECO:0007669"/>
    <property type="project" value="UniProtKB-SubCell"/>
</dbReference>
<evidence type="ECO:0000256" key="1">
    <source>
        <dbReference type="ARBA" id="ARBA00004123"/>
    </source>
</evidence>
<organism evidence="6">
    <name type="scientific">Micromonas pusilla</name>
    <name type="common">Picoplanktonic green alga</name>
    <name type="synonym">Chromulina pusilla</name>
    <dbReference type="NCBI Taxonomy" id="38833"/>
    <lineage>
        <taxon>Eukaryota</taxon>
        <taxon>Viridiplantae</taxon>
        <taxon>Chlorophyta</taxon>
        <taxon>Mamiellophyceae</taxon>
        <taxon>Mamiellales</taxon>
        <taxon>Mamiellaceae</taxon>
        <taxon>Micromonas</taxon>
    </lineage>
</organism>
<keyword evidence="4" id="KW-0539">Nucleus</keyword>
<dbReference type="Pfam" id="PF01399">
    <property type="entry name" value="PCI"/>
    <property type="match status" value="1"/>
</dbReference>
<dbReference type="FunFam" id="1.25.40.570:FF:000006">
    <property type="entry name" value="COP9 signalosome complex subunit 2"/>
    <property type="match status" value="1"/>
</dbReference>
<evidence type="ECO:0000259" key="5">
    <source>
        <dbReference type="PROSITE" id="PS50250"/>
    </source>
</evidence>
<comment type="subcellular location">
    <subcellularLocation>
        <location evidence="2">Cytoplasm</location>
    </subcellularLocation>
    <subcellularLocation>
        <location evidence="1">Nucleus</location>
    </subcellularLocation>
</comment>
<feature type="domain" description="PCI" evidence="5">
    <location>
        <begin position="248"/>
        <end position="410"/>
    </location>
</feature>
<dbReference type="PANTHER" id="PTHR10678">
    <property type="entry name" value="26S PROTEASOME NON-ATPASE REGULATORY SUBUNIT 11/COP9 SIGNALOSOME COMPLEX SUBUNIT 2"/>
    <property type="match status" value="1"/>
</dbReference>
<protein>
    <recommendedName>
        <fullName evidence="5">PCI domain-containing protein</fullName>
    </recommendedName>
</protein>